<feature type="region of interest" description="Disordered" evidence="1">
    <location>
        <begin position="241"/>
        <end position="264"/>
    </location>
</feature>
<comment type="caution">
    <text evidence="3">The sequence shown here is derived from an EMBL/GenBank/DDBJ whole genome shotgun (WGS) entry which is preliminary data.</text>
</comment>
<evidence type="ECO:0000313" key="4">
    <source>
        <dbReference type="Proteomes" id="UP001147695"/>
    </source>
</evidence>
<sequence length="327" mass="37078">MRFWVDWQLWEKLSVMMAALIGLVFTYGLCVLGYNKWKMRRYAVTEAKEQEEEAEMDPMLNKDDIPFGARALERGIEIEGIWNSNSNTPIPSPRQPATPVGSRPTSLALNSVALNSEDSIVSVESQASMTSPKPVLPASRRAIVSELDLASAGFVYEGQKPGSWYSRASLPVSQKTRPKSILMSPAREEALVGFKDHPPKDRRVSFHSRAFPSRHHPEAKDYRSGLDGAQNESQYAAALKGIESHSSPEHKRVSRFTKGLRRRSSEEFRRKMSQIFNENVPEGLGAEQLEFNSTLREYHKRNFRKSLLRPFRPWRNSSASESHQGDE</sequence>
<dbReference type="AlphaFoldDB" id="A0A9W9UAE4"/>
<gene>
    <name evidence="3" type="ORF">N7452_009777</name>
</gene>
<reference evidence="3" key="2">
    <citation type="journal article" date="2023" name="IMA Fungus">
        <title>Comparative genomic study of the Penicillium genus elucidates a diverse pangenome and 15 lateral gene transfer events.</title>
        <authorList>
            <person name="Petersen C."/>
            <person name="Sorensen T."/>
            <person name="Nielsen M.R."/>
            <person name="Sondergaard T.E."/>
            <person name="Sorensen J.L."/>
            <person name="Fitzpatrick D.A."/>
            <person name="Frisvad J.C."/>
            <person name="Nielsen K.L."/>
        </authorList>
    </citation>
    <scope>NUCLEOTIDE SEQUENCE</scope>
    <source>
        <strain evidence="3">IBT 35673</strain>
    </source>
</reference>
<reference evidence="3" key="1">
    <citation type="submission" date="2022-12" db="EMBL/GenBank/DDBJ databases">
        <authorList>
            <person name="Petersen C."/>
        </authorList>
    </citation>
    <scope>NUCLEOTIDE SEQUENCE</scope>
    <source>
        <strain evidence="3">IBT 35673</strain>
    </source>
</reference>
<dbReference type="PANTHER" id="PTHR40623:SF2">
    <property type="entry name" value="INTEGRAL MEMBRANE PROTEIN"/>
    <property type="match status" value="1"/>
</dbReference>
<feature type="compositionally biased region" description="Basic residues" evidence="1">
    <location>
        <begin position="252"/>
        <end position="262"/>
    </location>
</feature>
<evidence type="ECO:0000313" key="3">
    <source>
        <dbReference type="EMBL" id="KAJ5329387.1"/>
    </source>
</evidence>
<evidence type="ECO:0000256" key="2">
    <source>
        <dbReference type="SAM" id="Phobius"/>
    </source>
</evidence>
<proteinExistence type="predicted"/>
<feature type="region of interest" description="Disordered" evidence="1">
    <location>
        <begin position="83"/>
        <end position="103"/>
    </location>
</feature>
<dbReference type="EMBL" id="JAPZBQ010000005">
    <property type="protein sequence ID" value="KAJ5329387.1"/>
    <property type="molecule type" value="Genomic_DNA"/>
</dbReference>
<name>A0A9W9UAE4_PENBR</name>
<keyword evidence="2" id="KW-0812">Transmembrane</keyword>
<protein>
    <submittedName>
        <fullName evidence="3">Uncharacterized protein</fullName>
    </submittedName>
</protein>
<keyword evidence="2" id="KW-0472">Membrane</keyword>
<feature type="compositionally biased region" description="Basic and acidic residues" evidence="1">
    <location>
        <begin position="242"/>
        <end position="251"/>
    </location>
</feature>
<dbReference type="Proteomes" id="UP001147695">
    <property type="component" value="Unassembled WGS sequence"/>
</dbReference>
<evidence type="ECO:0000256" key="1">
    <source>
        <dbReference type="SAM" id="MobiDB-lite"/>
    </source>
</evidence>
<keyword evidence="2" id="KW-1133">Transmembrane helix</keyword>
<accession>A0A9W9UAE4</accession>
<dbReference type="PANTHER" id="PTHR40623">
    <property type="entry name" value="INTEGRAL MEMBRANE PROTEIN"/>
    <property type="match status" value="1"/>
</dbReference>
<feature type="transmembrane region" description="Helical" evidence="2">
    <location>
        <begin position="13"/>
        <end position="34"/>
    </location>
</feature>
<organism evidence="3 4">
    <name type="scientific">Penicillium brevicompactum</name>
    <dbReference type="NCBI Taxonomy" id="5074"/>
    <lineage>
        <taxon>Eukaryota</taxon>
        <taxon>Fungi</taxon>
        <taxon>Dikarya</taxon>
        <taxon>Ascomycota</taxon>
        <taxon>Pezizomycotina</taxon>
        <taxon>Eurotiomycetes</taxon>
        <taxon>Eurotiomycetidae</taxon>
        <taxon>Eurotiales</taxon>
        <taxon>Aspergillaceae</taxon>
        <taxon>Penicillium</taxon>
    </lineage>
</organism>